<evidence type="ECO:0000256" key="1">
    <source>
        <dbReference type="SAM" id="SignalP"/>
    </source>
</evidence>
<dbReference type="AlphaFoldDB" id="R8BC67"/>
<dbReference type="HOGENOM" id="CLU_093929_0_0_1"/>
<reference evidence="3" key="1">
    <citation type="journal article" date="2013" name="Genome Announc.">
        <title>Draft genome sequence of the ascomycete Phaeoacremonium aleophilum strain UCR-PA7, a causal agent of the esca disease complex in grapevines.</title>
        <authorList>
            <person name="Blanco-Ulate B."/>
            <person name="Rolshausen P."/>
            <person name="Cantu D."/>
        </authorList>
    </citation>
    <scope>NUCLEOTIDE SEQUENCE [LARGE SCALE GENOMIC DNA]</scope>
    <source>
        <strain evidence="3">UCR-PA7</strain>
    </source>
</reference>
<evidence type="ECO:0000313" key="2">
    <source>
        <dbReference type="EMBL" id="EON96892.1"/>
    </source>
</evidence>
<gene>
    <name evidence="2" type="ORF">UCRPA7_7698</name>
</gene>
<dbReference type="EMBL" id="KB933309">
    <property type="protein sequence ID" value="EON96892.1"/>
    <property type="molecule type" value="Genomic_DNA"/>
</dbReference>
<dbReference type="RefSeq" id="XP_007918413.1">
    <property type="nucleotide sequence ID" value="XM_007920222.1"/>
</dbReference>
<dbReference type="Proteomes" id="UP000014074">
    <property type="component" value="Unassembled WGS sequence"/>
</dbReference>
<protein>
    <submittedName>
        <fullName evidence="2">Uncharacterized protein</fullName>
    </submittedName>
</protein>
<proteinExistence type="predicted"/>
<name>R8BC67_PHAM7</name>
<dbReference type="KEGG" id="tmn:UCRPA7_7698"/>
<dbReference type="OrthoDB" id="5199481at2759"/>
<feature type="signal peptide" evidence="1">
    <location>
        <begin position="1"/>
        <end position="15"/>
    </location>
</feature>
<accession>R8BC67</accession>
<dbReference type="GeneID" id="19328478"/>
<evidence type="ECO:0000313" key="3">
    <source>
        <dbReference type="Proteomes" id="UP000014074"/>
    </source>
</evidence>
<keyword evidence="3" id="KW-1185">Reference proteome</keyword>
<sequence length="182" mass="19141">MKWLSLALFASAAVASPVAPRDDLTVYSLKVSSRTAGLDGSYLACNGSTVGVYQAKQPVKVYTVPSGTGQKGMYELHTYPVGVVDHALGLVGNNGGLLQLTDVTMPASTTFPVGTTCDWTSFSLGGSRDPDTEGDTLQYNGAKGKWVAFPGASGTWKVTWLTGSAIVVQDYIPIDVVLEKSE</sequence>
<organism evidence="2 3">
    <name type="scientific">Phaeoacremonium minimum (strain UCR-PA7)</name>
    <name type="common">Esca disease fungus</name>
    <name type="synonym">Togninia minima</name>
    <dbReference type="NCBI Taxonomy" id="1286976"/>
    <lineage>
        <taxon>Eukaryota</taxon>
        <taxon>Fungi</taxon>
        <taxon>Dikarya</taxon>
        <taxon>Ascomycota</taxon>
        <taxon>Pezizomycotina</taxon>
        <taxon>Sordariomycetes</taxon>
        <taxon>Sordariomycetidae</taxon>
        <taxon>Togniniales</taxon>
        <taxon>Togniniaceae</taxon>
        <taxon>Phaeoacremonium</taxon>
    </lineage>
</organism>
<keyword evidence="1" id="KW-0732">Signal</keyword>
<feature type="chain" id="PRO_5012316772" evidence="1">
    <location>
        <begin position="16"/>
        <end position="182"/>
    </location>
</feature>
<dbReference type="eggNOG" id="ENOG502RJWF">
    <property type="taxonomic scope" value="Eukaryota"/>
</dbReference>